<keyword evidence="4" id="KW-1185">Reference proteome</keyword>
<dbReference type="HOGENOM" id="CLU_566500_0_0_1"/>
<evidence type="ECO:0000256" key="1">
    <source>
        <dbReference type="SAM" id="MobiDB-lite"/>
    </source>
</evidence>
<dbReference type="eggNOG" id="ENOG502THTS">
    <property type="taxonomic scope" value="Eukaryota"/>
</dbReference>
<keyword evidence="2" id="KW-1133">Transmembrane helix</keyword>
<dbReference type="SMR" id="Q95XX8"/>
<feature type="region of interest" description="Disordered" evidence="1">
    <location>
        <begin position="440"/>
        <end position="482"/>
    </location>
</feature>
<organism evidence="3 4">
    <name type="scientific">Caenorhabditis elegans</name>
    <dbReference type="NCBI Taxonomy" id="6239"/>
    <lineage>
        <taxon>Eukaryota</taxon>
        <taxon>Metazoa</taxon>
        <taxon>Ecdysozoa</taxon>
        <taxon>Nematoda</taxon>
        <taxon>Chromadorea</taxon>
        <taxon>Rhabditida</taxon>
        <taxon>Rhabditina</taxon>
        <taxon>Rhabditomorpha</taxon>
        <taxon>Rhabditoidea</taxon>
        <taxon>Rhabditidae</taxon>
        <taxon>Peloderinae</taxon>
        <taxon>Caenorhabditis</taxon>
    </lineage>
</organism>
<dbReference type="RefSeq" id="NP_001023488.1">
    <property type="nucleotide sequence ID" value="NM_001028317.3"/>
</dbReference>
<dbReference type="PaxDb" id="6239-Y54G2A.11a"/>
<dbReference type="GeneID" id="177058"/>
<dbReference type="UCSC" id="Y54G2A.11a">
    <property type="organism name" value="c. elegans"/>
</dbReference>
<dbReference type="AlphaFoldDB" id="Q95XX8"/>
<gene>
    <name evidence="3" type="ORF">CELE_Y54G2A.11</name>
    <name evidence="3 5" type="ORF">Y54G2A.11</name>
</gene>
<evidence type="ECO:0000313" key="3">
    <source>
        <dbReference type="EMBL" id="CCD83499.1"/>
    </source>
</evidence>
<feature type="transmembrane region" description="Helical" evidence="2">
    <location>
        <begin position="179"/>
        <end position="202"/>
    </location>
</feature>
<feature type="compositionally biased region" description="Basic residues" evidence="1">
    <location>
        <begin position="469"/>
        <end position="482"/>
    </location>
</feature>
<proteinExistence type="predicted"/>
<keyword evidence="2" id="KW-0472">Membrane</keyword>
<keyword evidence="2" id="KW-0812">Transmembrane</keyword>
<dbReference type="ExpressionAtlas" id="Q95XX8">
    <property type="expression patterns" value="baseline and differential"/>
</dbReference>
<feature type="compositionally biased region" description="Acidic residues" evidence="1">
    <location>
        <begin position="36"/>
        <end position="55"/>
    </location>
</feature>
<feature type="region of interest" description="Disordered" evidence="1">
    <location>
        <begin position="1"/>
        <end position="148"/>
    </location>
</feature>
<dbReference type="Proteomes" id="UP000001940">
    <property type="component" value="Chromosome IV"/>
</dbReference>
<dbReference type="AGR" id="WB:WBGene00021876"/>
<name>Q95XX8_CAEEL</name>
<sequence>MSRRERRDSETSTDSWSLVEEDRLDDDFSLNSTDNEAAEPEPIVEEPPSSDDDDTASEKSFSDSDSDSDSDSLSESESEISEPEEEEAEEGAAAEILENSDNEGEDEVEEEGAIENDSESENSEDSEDSDLDDVASESEDDEDLISSEEIEAAIKCKEDEEWMDEEPQDNSPILGFPRILIFSTMFLVMFPVADLFTSWMLAQSHPRPVPSDYLFEVPAFPEDFGLQRQNSEKRSDVWKEFVKPAMRKAPLSDKKKHLHMLRDILRRPKASKPIRSFEILDIFTNNTHTWKMQSEVEVQIQTPKILKFSEKSVDLVLNWDNETTILPAFFPIDNEPKCRALAPIPPAPFSPRRRLQRHVPRHQPCLVHVNESKWTCQKNLPAVIYKPTLVSYRKPQRAQICGKKASQSMRTVSKPTDQCDSRHFSKFTPRRKHIAYKTPLPCKVQSYQPSSPKPTRKPSTSTKFDDWHHKRGLHRAHLRSRA</sequence>
<dbReference type="Bgee" id="WBGene00021876">
    <property type="expression patterns" value="Expressed in larva and 4 other cell types or tissues"/>
</dbReference>
<accession>Q95XX8</accession>
<dbReference type="EMBL" id="BX284604">
    <property type="protein sequence ID" value="CCD83499.1"/>
    <property type="molecule type" value="Genomic_DNA"/>
</dbReference>
<feature type="compositionally biased region" description="Basic and acidic residues" evidence="1">
    <location>
        <begin position="1"/>
        <end position="10"/>
    </location>
</feature>
<dbReference type="OMA" id="CKEDEEW"/>
<dbReference type="InParanoid" id="Q95XX8"/>
<feature type="compositionally biased region" description="Acidic residues" evidence="1">
    <location>
        <begin position="64"/>
        <end position="148"/>
    </location>
</feature>
<evidence type="ECO:0000313" key="5">
    <source>
        <dbReference type="WormBase" id="Y54G2A.11a"/>
    </source>
</evidence>
<evidence type="ECO:0000256" key="2">
    <source>
        <dbReference type="SAM" id="Phobius"/>
    </source>
</evidence>
<dbReference type="FunCoup" id="Q95XX8">
    <property type="interactions" value="136"/>
</dbReference>
<dbReference type="OrthoDB" id="5876262at2759"/>
<dbReference type="WormBase" id="Y54G2A.11a">
    <property type="protein sequence ID" value="CE27483"/>
    <property type="gene ID" value="WBGene00021876"/>
</dbReference>
<dbReference type="KEGG" id="cel:CELE_Y54G2A.11"/>
<protein>
    <submittedName>
        <fullName evidence="3">TPR_REGION domain-containing protein</fullName>
    </submittedName>
</protein>
<reference evidence="3 4" key="1">
    <citation type="journal article" date="1998" name="Science">
        <title>Genome sequence of the nematode C. elegans: a platform for investigating biology.</title>
        <authorList>
            <consortium name="The C. elegans sequencing consortium"/>
            <person name="Sulson J.E."/>
            <person name="Waterston R."/>
        </authorList>
    </citation>
    <scope>NUCLEOTIDE SEQUENCE [LARGE SCALE GENOMIC DNA]</scope>
    <source>
        <strain evidence="3 4">Bristol N2</strain>
    </source>
</reference>
<evidence type="ECO:0000313" key="4">
    <source>
        <dbReference type="Proteomes" id="UP000001940"/>
    </source>
</evidence>
<dbReference type="CTD" id="177058"/>